<dbReference type="PROSITE" id="PS00463">
    <property type="entry name" value="ZN2_CY6_FUNGAL_1"/>
    <property type="match status" value="1"/>
</dbReference>
<gene>
    <name evidence="4" type="ORF">TWF694_010663</name>
</gene>
<dbReference type="GO" id="GO:0008270">
    <property type="term" value="F:zinc ion binding"/>
    <property type="evidence" value="ECO:0007669"/>
    <property type="project" value="InterPro"/>
</dbReference>
<dbReference type="Pfam" id="PF00172">
    <property type="entry name" value="Zn_clus"/>
    <property type="match status" value="1"/>
</dbReference>
<feature type="domain" description="Zn(2)-C6 fungal-type" evidence="3">
    <location>
        <begin position="304"/>
        <end position="337"/>
    </location>
</feature>
<feature type="compositionally biased region" description="Polar residues" evidence="2">
    <location>
        <begin position="354"/>
        <end position="364"/>
    </location>
</feature>
<protein>
    <recommendedName>
        <fullName evidence="3">Zn(2)-C6 fungal-type domain-containing protein</fullName>
    </recommendedName>
</protein>
<feature type="compositionally biased region" description="Low complexity" evidence="2">
    <location>
        <begin position="365"/>
        <end position="376"/>
    </location>
</feature>
<dbReference type="AlphaFoldDB" id="A0AAV9X998"/>
<dbReference type="Gene3D" id="4.10.240.10">
    <property type="entry name" value="Zn(2)-C6 fungal-type DNA-binding domain"/>
    <property type="match status" value="1"/>
</dbReference>
<dbReference type="SMART" id="SM00066">
    <property type="entry name" value="GAL4"/>
    <property type="match status" value="1"/>
</dbReference>
<accession>A0AAV9X998</accession>
<feature type="region of interest" description="Disordered" evidence="2">
    <location>
        <begin position="342"/>
        <end position="376"/>
    </location>
</feature>
<keyword evidence="1" id="KW-0539">Nucleus</keyword>
<dbReference type="InterPro" id="IPR001138">
    <property type="entry name" value="Zn2Cys6_DnaBD"/>
</dbReference>
<feature type="region of interest" description="Disordered" evidence="2">
    <location>
        <begin position="216"/>
        <end position="252"/>
    </location>
</feature>
<dbReference type="GO" id="GO:0000981">
    <property type="term" value="F:DNA-binding transcription factor activity, RNA polymerase II-specific"/>
    <property type="evidence" value="ECO:0007669"/>
    <property type="project" value="InterPro"/>
</dbReference>
<evidence type="ECO:0000256" key="1">
    <source>
        <dbReference type="ARBA" id="ARBA00023242"/>
    </source>
</evidence>
<comment type="caution">
    <text evidence="4">The sequence shown here is derived from an EMBL/GenBank/DDBJ whole genome shotgun (WGS) entry which is preliminary data.</text>
</comment>
<evidence type="ECO:0000313" key="4">
    <source>
        <dbReference type="EMBL" id="KAK6537749.1"/>
    </source>
</evidence>
<dbReference type="SUPFAM" id="SSF57701">
    <property type="entry name" value="Zn2/Cys6 DNA-binding domain"/>
    <property type="match status" value="1"/>
</dbReference>
<proteinExistence type="predicted"/>
<evidence type="ECO:0000256" key="2">
    <source>
        <dbReference type="SAM" id="MobiDB-lite"/>
    </source>
</evidence>
<dbReference type="Proteomes" id="UP001365542">
    <property type="component" value="Unassembled WGS sequence"/>
</dbReference>
<dbReference type="CDD" id="cd00067">
    <property type="entry name" value="GAL4"/>
    <property type="match status" value="1"/>
</dbReference>
<evidence type="ECO:0000313" key="5">
    <source>
        <dbReference type="Proteomes" id="UP001365542"/>
    </source>
</evidence>
<dbReference type="PROSITE" id="PS50048">
    <property type="entry name" value="ZN2_CY6_FUNGAL_2"/>
    <property type="match status" value="1"/>
</dbReference>
<evidence type="ECO:0000259" key="3">
    <source>
        <dbReference type="PROSITE" id="PS50048"/>
    </source>
</evidence>
<name>A0AAV9X998_9PEZI</name>
<dbReference type="InterPro" id="IPR036864">
    <property type="entry name" value="Zn2-C6_fun-type_DNA-bd_sf"/>
</dbReference>
<keyword evidence="5" id="KW-1185">Reference proteome</keyword>
<reference evidence="4 5" key="1">
    <citation type="submission" date="2019-10" db="EMBL/GenBank/DDBJ databases">
        <authorList>
            <person name="Palmer J.M."/>
        </authorList>
    </citation>
    <scope>NUCLEOTIDE SEQUENCE [LARGE SCALE GENOMIC DNA]</scope>
    <source>
        <strain evidence="4 5">TWF694</strain>
    </source>
</reference>
<organism evidence="4 5">
    <name type="scientific">Orbilia ellipsospora</name>
    <dbReference type="NCBI Taxonomy" id="2528407"/>
    <lineage>
        <taxon>Eukaryota</taxon>
        <taxon>Fungi</taxon>
        <taxon>Dikarya</taxon>
        <taxon>Ascomycota</taxon>
        <taxon>Pezizomycotina</taxon>
        <taxon>Orbiliomycetes</taxon>
        <taxon>Orbiliales</taxon>
        <taxon>Orbiliaceae</taxon>
        <taxon>Orbilia</taxon>
    </lineage>
</organism>
<sequence>MPTPFKPPSSQPITGDRVIFPSEQPRIGSTAPTVPTVQPANVSVDEGFRSPLSPHIAANNGLGLHTLHTSGMNINKSGTNNEDQLVFHTYSSPLDGQVTYNIPGMEYNAAVLSMPYNPPSSEDPQPNVLAFYPNSDGSLKLGPRGEPSYSAEAHLPSHNIVTALPSGPSQPQIKDEQPAVTLSRRGSHTLVATNTNKAATISGLPQKAIPPPINTDTQSHQVAGGTKSQHNTWRRGNKGRTPLSVKRSQSTPNVQLAAQLAAASAVSAPPIPSASTTDDISPVTLAYQLDKKRNKLGYHRTSVACGHCRRRKIRCILAKDDSGRCSNCIRLKKECSFYPVESTDRRPRSASKPEISSQIFQDNCSSPSSPTRSPRLSVDQINMTNTYDGNLYPSSLPITPNYECETPTSTFDDTYRNRSLSSSSRVSLAFSNSGSRRPSLAHMFTAPLPSREFRSLSDASPTYMETFSSFSSRYGNAAKSVGIGIEDPTSSFWRLENASNNFSPLSQHINFGGMPALQEDTIKHERLNSVDNGVGPMAQTYSESGLFAVGSDPPLEEVLSNNGKTMMDVQNGQPFLGEPATSFSIDGHYDFSWNDHQKGATGVPHNTGLSETWFLPQQNTGDMICDPDPTGQRMNQTAVGVKHE</sequence>
<feature type="compositionally biased region" description="Polar residues" evidence="2">
    <location>
        <begin position="216"/>
        <end position="231"/>
    </location>
</feature>
<dbReference type="EMBL" id="JAVHJO010000008">
    <property type="protein sequence ID" value="KAK6537749.1"/>
    <property type="molecule type" value="Genomic_DNA"/>
</dbReference>